<dbReference type="Pfam" id="PF11176">
    <property type="entry name" value="Tma16"/>
    <property type="match status" value="1"/>
</dbReference>
<dbReference type="PANTHER" id="PTHR13349:SF2">
    <property type="entry name" value="TRANSLATION MACHINERY-ASSOCIATED PROTEIN 16"/>
    <property type="match status" value="1"/>
</dbReference>
<evidence type="ECO:0000256" key="1">
    <source>
        <dbReference type="ARBA" id="ARBA00034127"/>
    </source>
</evidence>
<feature type="compositionally biased region" description="Basic and acidic residues" evidence="2">
    <location>
        <begin position="108"/>
        <end position="118"/>
    </location>
</feature>
<name>A0AA39VA48_9LECA</name>
<evidence type="ECO:0008006" key="5">
    <source>
        <dbReference type="Google" id="ProtNLM"/>
    </source>
</evidence>
<dbReference type="Gene3D" id="1.20.1440.170">
    <property type="entry name" value="Translation machinery-associated protein 16-like"/>
    <property type="match status" value="1"/>
</dbReference>
<dbReference type="EMBL" id="JAFEKC020000001">
    <property type="protein sequence ID" value="KAK0517470.1"/>
    <property type="molecule type" value="Genomic_DNA"/>
</dbReference>
<dbReference type="PANTHER" id="PTHR13349">
    <property type="entry name" value="TRANSLATION MACHINERY-ASSOCIATED PROTEIN 16"/>
    <property type="match status" value="1"/>
</dbReference>
<comment type="caution">
    <text evidence="3">The sequence shown here is derived from an EMBL/GenBank/DDBJ whole genome shotgun (WGS) entry which is preliminary data.</text>
</comment>
<accession>A0AA39VA48</accession>
<evidence type="ECO:0000313" key="3">
    <source>
        <dbReference type="EMBL" id="KAK0517470.1"/>
    </source>
</evidence>
<gene>
    <name evidence="3" type="ORF">JMJ35_000625</name>
</gene>
<sequence length="178" mass="19901">MPKSSAKVQKKLSKKKGNISSLHENSRDAQKLRRAGARGEKLARVAAARAKGNQPHMQRVAFFQGAAKAATGPIELEKIHSLIQTYLSRHDEELAELKGQRRPGRPSSTREDLLKQSMATEDREYNSGFWIPDMQDEGSLTILQGWNGEWTSLNTIKYVRLSRDGTLQTSNFPPKGLS</sequence>
<dbReference type="AlphaFoldDB" id="A0AA39VA48"/>
<feature type="region of interest" description="Disordered" evidence="2">
    <location>
        <begin position="95"/>
        <end position="118"/>
    </location>
</feature>
<comment type="similarity">
    <text evidence="1">Belongs to the TMA16 family.</text>
</comment>
<protein>
    <recommendedName>
        <fullName evidence="5">Translation machinery-associated protein 16</fullName>
    </recommendedName>
</protein>
<evidence type="ECO:0000313" key="4">
    <source>
        <dbReference type="Proteomes" id="UP001166286"/>
    </source>
</evidence>
<dbReference type="InterPro" id="IPR038356">
    <property type="entry name" value="Tma16_sf"/>
</dbReference>
<dbReference type="Proteomes" id="UP001166286">
    <property type="component" value="Unassembled WGS sequence"/>
</dbReference>
<feature type="compositionally biased region" description="Basic and acidic residues" evidence="2">
    <location>
        <begin position="24"/>
        <end position="38"/>
    </location>
</feature>
<proteinExistence type="inferred from homology"/>
<reference evidence="3" key="1">
    <citation type="submission" date="2023-03" db="EMBL/GenBank/DDBJ databases">
        <title>Complete genome of Cladonia borealis.</title>
        <authorList>
            <person name="Park H."/>
        </authorList>
    </citation>
    <scope>NUCLEOTIDE SEQUENCE</scope>
    <source>
        <strain evidence="3">ANT050790</strain>
    </source>
</reference>
<dbReference type="InterPro" id="IPR021346">
    <property type="entry name" value="Tma16"/>
</dbReference>
<feature type="region of interest" description="Disordered" evidence="2">
    <location>
        <begin position="1"/>
        <end position="38"/>
    </location>
</feature>
<organism evidence="3 4">
    <name type="scientific">Cladonia borealis</name>
    <dbReference type="NCBI Taxonomy" id="184061"/>
    <lineage>
        <taxon>Eukaryota</taxon>
        <taxon>Fungi</taxon>
        <taxon>Dikarya</taxon>
        <taxon>Ascomycota</taxon>
        <taxon>Pezizomycotina</taxon>
        <taxon>Lecanoromycetes</taxon>
        <taxon>OSLEUM clade</taxon>
        <taxon>Lecanoromycetidae</taxon>
        <taxon>Lecanorales</taxon>
        <taxon>Lecanorineae</taxon>
        <taxon>Cladoniaceae</taxon>
        <taxon>Cladonia</taxon>
    </lineage>
</organism>
<keyword evidence="4" id="KW-1185">Reference proteome</keyword>
<evidence type="ECO:0000256" key="2">
    <source>
        <dbReference type="SAM" id="MobiDB-lite"/>
    </source>
</evidence>
<dbReference type="GO" id="GO:0005634">
    <property type="term" value="C:nucleus"/>
    <property type="evidence" value="ECO:0007669"/>
    <property type="project" value="TreeGrafter"/>
</dbReference>
<feature type="compositionally biased region" description="Basic residues" evidence="2">
    <location>
        <begin position="8"/>
        <end position="17"/>
    </location>
</feature>